<protein>
    <submittedName>
        <fullName evidence="1">Gene transfer agent family protein</fullName>
    </submittedName>
</protein>
<evidence type="ECO:0000313" key="2">
    <source>
        <dbReference type="Proteomes" id="UP000464495"/>
    </source>
</evidence>
<reference evidence="1 2" key="1">
    <citation type="submission" date="2019-12" db="EMBL/GenBank/DDBJ databases">
        <title>Complete genome sequence of Algicella marina strain 9Alg 56(T) isolated from the red alga Tichocarpus crinitus.</title>
        <authorList>
            <person name="Kim S.-G."/>
            <person name="Nedashkovskaya O.I."/>
        </authorList>
    </citation>
    <scope>NUCLEOTIDE SEQUENCE [LARGE SCALE GENOMIC DNA]</scope>
    <source>
        <strain evidence="1 2">9Alg 56</strain>
    </source>
</reference>
<gene>
    <name evidence="1" type="ORF">GO499_04805</name>
</gene>
<accession>A0A6P1T655</accession>
<dbReference type="KEGG" id="amaq:GO499_04805"/>
<dbReference type="InterPro" id="IPR021791">
    <property type="entry name" value="Phage_TAC_11"/>
</dbReference>
<dbReference type="Proteomes" id="UP000464495">
    <property type="component" value="Chromosome"/>
</dbReference>
<dbReference type="Pfam" id="PF11836">
    <property type="entry name" value="Phage_TAC_11"/>
    <property type="match status" value="1"/>
</dbReference>
<sequence length="104" mass="10883">MVNAYRGEVAIDVNGETQVMRLTLGALASLEARLESGSLVALVSRFEEGSFRAADLAVLISAGLGMEEDEVLRAEFGGGPMAAARAAAQLLKVTFALPEAEESQ</sequence>
<evidence type="ECO:0000313" key="1">
    <source>
        <dbReference type="EMBL" id="QHQ37291.1"/>
    </source>
</evidence>
<organism evidence="1 2">
    <name type="scientific">Algicella marina</name>
    <dbReference type="NCBI Taxonomy" id="2683284"/>
    <lineage>
        <taxon>Bacteria</taxon>
        <taxon>Pseudomonadati</taxon>
        <taxon>Pseudomonadota</taxon>
        <taxon>Alphaproteobacteria</taxon>
        <taxon>Rhodobacterales</taxon>
        <taxon>Paracoccaceae</taxon>
        <taxon>Algicella</taxon>
    </lineage>
</organism>
<dbReference type="EMBL" id="CP046620">
    <property type="protein sequence ID" value="QHQ37291.1"/>
    <property type="molecule type" value="Genomic_DNA"/>
</dbReference>
<proteinExistence type="predicted"/>
<keyword evidence="2" id="KW-1185">Reference proteome</keyword>
<dbReference type="AlphaFoldDB" id="A0A6P1T655"/>
<name>A0A6P1T655_9RHOB</name>